<dbReference type="AlphaFoldDB" id="A0A2K8SN37"/>
<evidence type="ECO:0000313" key="1">
    <source>
        <dbReference type="EMBL" id="AUB36886.1"/>
    </source>
</evidence>
<proteinExistence type="predicted"/>
<dbReference type="Proteomes" id="UP000232003">
    <property type="component" value="Chromosome"/>
</dbReference>
<sequence length="238" mass="25402">MLDTAMQVAGFTLFDSKNISTVENRIYSLAVSSAAKGTVYLRMQLTAAMVMSARLSSLWNTSTNTATNEGTSGGTSTFSLSSLATISFTAINSAELKGVLIVQNNISFLLGVMRPANLESWYDESQFNFAFIADNSNNPNVYGTTLIPGSVASSWGINFSSFLSGSNPYNANIRQIRPIEFYHPSAFGSVGYTSNDLVWAACSGISNTGIDKLITSNSSYLYLGKSSGQSCALAVRIS</sequence>
<accession>A0A2K8SN37</accession>
<keyword evidence="2" id="KW-1185">Reference proteome</keyword>
<organism evidence="1 2">
    <name type="scientific">Nostoc flagelliforme CCNUN1</name>
    <dbReference type="NCBI Taxonomy" id="2038116"/>
    <lineage>
        <taxon>Bacteria</taxon>
        <taxon>Bacillati</taxon>
        <taxon>Cyanobacteriota</taxon>
        <taxon>Cyanophyceae</taxon>
        <taxon>Nostocales</taxon>
        <taxon>Nostocaceae</taxon>
        <taxon>Nostoc</taxon>
    </lineage>
</organism>
<reference evidence="1 2" key="1">
    <citation type="submission" date="2017-11" db="EMBL/GenBank/DDBJ databases">
        <title>Complete genome of a free-living desiccation-tolerant cyanobacterium and its photosynthetic adaptation to extreme terrestrial habitat.</title>
        <authorList>
            <person name="Shang J."/>
        </authorList>
    </citation>
    <scope>NUCLEOTIDE SEQUENCE [LARGE SCALE GENOMIC DNA]</scope>
    <source>
        <strain evidence="1 2">CCNUN1</strain>
    </source>
</reference>
<dbReference type="EMBL" id="CP024785">
    <property type="protein sequence ID" value="AUB36886.1"/>
    <property type="molecule type" value="Genomic_DNA"/>
</dbReference>
<dbReference type="KEGG" id="nfl:COO91_02815"/>
<name>A0A2K8SN37_9NOSO</name>
<gene>
    <name evidence="1" type="ORF">COO91_02815</name>
</gene>
<evidence type="ECO:0000313" key="2">
    <source>
        <dbReference type="Proteomes" id="UP000232003"/>
    </source>
</evidence>
<protein>
    <submittedName>
        <fullName evidence="1">Uncharacterized protein</fullName>
    </submittedName>
</protein>